<dbReference type="EMBL" id="LR796445">
    <property type="protein sequence ID" value="CAB4145884.1"/>
    <property type="molecule type" value="Genomic_DNA"/>
</dbReference>
<gene>
    <name evidence="2" type="ORF">UFOVP1207_57</name>
    <name evidence="1" type="ORF">UFOVP474_61</name>
</gene>
<reference evidence="1" key="1">
    <citation type="submission" date="2020-04" db="EMBL/GenBank/DDBJ databases">
        <authorList>
            <person name="Chiriac C."/>
            <person name="Salcher M."/>
            <person name="Ghai R."/>
            <person name="Kavagutti S V."/>
        </authorList>
    </citation>
    <scope>NUCLEOTIDE SEQUENCE</scope>
</reference>
<protein>
    <submittedName>
        <fullName evidence="1">Uncharacterized protein</fullName>
    </submittedName>
</protein>
<name>A0A6J5MGU1_9CAUD</name>
<organism evidence="1">
    <name type="scientific">uncultured Caudovirales phage</name>
    <dbReference type="NCBI Taxonomy" id="2100421"/>
    <lineage>
        <taxon>Viruses</taxon>
        <taxon>Duplodnaviria</taxon>
        <taxon>Heunggongvirae</taxon>
        <taxon>Uroviricota</taxon>
        <taxon>Caudoviricetes</taxon>
        <taxon>Peduoviridae</taxon>
        <taxon>Maltschvirus</taxon>
        <taxon>Maltschvirus maltsch</taxon>
    </lineage>
</organism>
<accession>A0A6J5MGU1</accession>
<evidence type="ECO:0000313" key="2">
    <source>
        <dbReference type="EMBL" id="CAB4190238.1"/>
    </source>
</evidence>
<evidence type="ECO:0000313" key="1">
    <source>
        <dbReference type="EMBL" id="CAB4145884.1"/>
    </source>
</evidence>
<dbReference type="EMBL" id="LR797155">
    <property type="protein sequence ID" value="CAB4190238.1"/>
    <property type="molecule type" value="Genomic_DNA"/>
</dbReference>
<proteinExistence type="predicted"/>
<sequence>MIPTIEDIFHLLSRGEMSFDTAEAYVREHIRLAANNEVELRGVEARKL</sequence>